<dbReference type="RefSeq" id="WP_089275641.1">
    <property type="nucleotide sequence ID" value="NZ_FZOC01000012.1"/>
</dbReference>
<dbReference type="InterPro" id="IPR036163">
    <property type="entry name" value="HMA_dom_sf"/>
</dbReference>
<evidence type="ECO:0000256" key="6">
    <source>
        <dbReference type="ARBA" id="ARBA00022967"/>
    </source>
</evidence>
<dbReference type="AlphaFoldDB" id="A0A239D8Z4"/>
<dbReference type="SFLD" id="SFLDS00003">
    <property type="entry name" value="Haloacid_Dehalogenase"/>
    <property type="match status" value="1"/>
</dbReference>
<dbReference type="Pfam" id="PF00702">
    <property type="entry name" value="Hydrolase"/>
    <property type="match status" value="1"/>
</dbReference>
<dbReference type="InterPro" id="IPR027256">
    <property type="entry name" value="P-typ_ATPase_IB"/>
</dbReference>
<dbReference type="InterPro" id="IPR023299">
    <property type="entry name" value="ATPase_P-typ_cyto_dom_N"/>
</dbReference>
<evidence type="ECO:0000256" key="8">
    <source>
        <dbReference type="ARBA" id="ARBA00023136"/>
    </source>
</evidence>
<evidence type="ECO:0000256" key="2">
    <source>
        <dbReference type="ARBA" id="ARBA00006024"/>
    </source>
</evidence>
<evidence type="ECO:0000313" key="13">
    <source>
        <dbReference type="EMBL" id="SNS28311.1"/>
    </source>
</evidence>
<dbReference type="InterPro" id="IPR023214">
    <property type="entry name" value="HAD_sf"/>
</dbReference>
<evidence type="ECO:0000256" key="1">
    <source>
        <dbReference type="ARBA" id="ARBA00004141"/>
    </source>
</evidence>
<dbReference type="Gene3D" id="3.40.1110.10">
    <property type="entry name" value="Calcium-transporting ATPase, cytoplasmic domain N"/>
    <property type="match status" value="1"/>
</dbReference>
<evidence type="ECO:0000256" key="4">
    <source>
        <dbReference type="ARBA" id="ARBA00022741"/>
    </source>
</evidence>
<organism evidence="13 14">
    <name type="scientific">Humidesulfovibrio mexicanus</name>
    <dbReference type="NCBI Taxonomy" id="147047"/>
    <lineage>
        <taxon>Bacteria</taxon>
        <taxon>Pseudomonadati</taxon>
        <taxon>Thermodesulfobacteriota</taxon>
        <taxon>Desulfovibrionia</taxon>
        <taxon>Desulfovibrionales</taxon>
        <taxon>Desulfovibrionaceae</taxon>
        <taxon>Humidesulfovibrio</taxon>
    </lineage>
</organism>
<dbReference type="Proteomes" id="UP000198324">
    <property type="component" value="Unassembled WGS sequence"/>
</dbReference>
<dbReference type="InterPro" id="IPR059000">
    <property type="entry name" value="ATPase_P-type_domA"/>
</dbReference>
<dbReference type="SFLD" id="SFLDF00027">
    <property type="entry name" value="p-type_atpase"/>
    <property type="match status" value="1"/>
</dbReference>
<feature type="domain" description="P-type ATPase A" evidence="12">
    <location>
        <begin position="205"/>
        <end position="300"/>
    </location>
</feature>
<dbReference type="EC" id="7.2.2.12" evidence="9"/>
<evidence type="ECO:0000256" key="5">
    <source>
        <dbReference type="ARBA" id="ARBA00022840"/>
    </source>
</evidence>
<dbReference type="GO" id="GO:0005886">
    <property type="term" value="C:plasma membrane"/>
    <property type="evidence" value="ECO:0007669"/>
    <property type="project" value="UniProtKB-SubCell"/>
</dbReference>
<comment type="catalytic activity">
    <reaction evidence="10">
        <text>Zn(2+)(in) + ATP + H2O = Zn(2+)(out) + ADP + phosphate + H(+)</text>
        <dbReference type="Rhea" id="RHEA:20621"/>
        <dbReference type="ChEBI" id="CHEBI:15377"/>
        <dbReference type="ChEBI" id="CHEBI:15378"/>
        <dbReference type="ChEBI" id="CHEBI:29105"/>
        <dbReference type="ChEBI" id="CHEBI:30616"/>
        <dbReference type="ChEBI" id="CHEBI:43474"/>
        <dbReference type="ChEBI" id="CHEBI:456216"/>
        <dbReference type="EC" id="7.2.2.12"/>
    </reaction>
</comment>
<dbReference type="SUPFAM" id="SSF55008">
    <property type="entry name" value="HMA, heavy metal-associated domain"/>
    <property type="match status" value="1"/>
</dbReference>
<dbReference type="InterPro" id="IPR036412">
    <property type="entry name" value="HAD-like_sf"/>
</dbReference>
<dbReference type="SUPFAM" id="SSF81653">
    <property type="entry name" value="Calcium ATPase, transduction domain A"/>
    <property type="match status" value="1"/>
</dbReference>
<dbReference type="GO" id="GO:0016887">
    <property type="term" value="F:ATP hydrolysis activity"/>
    <property type="evidence" value="ECO:0007669"/>
    <property type="project" value="InterPro"/>
</dbReference>
<evidence type="ECO:0000313" key="14">
    <source>
        <dbReference type="Proteomes" id="UP000198324"/>
    </source>
</evidence>
<evidence type="ECO:0000256" key="10">
    <source>
        <dbReference type="ARBA" id="ARBA00047308"/>
    </source>
</evidence>
<dbReference type="PANTHER" id="PTHR48085">
    <property type="entry name" value="CADMIUM/ZINC-TRANSPORTING ATPASE HMA2-RELATED"/>
    <property type="match status" value="1"/>
</dbReference>
<keyword evidence="5 11" id="KW-0067">ATP-binding</keyword>
<keyword evidence="6" id="KW-1278">Translocase</keyword>
<evidence type="ECO:0000256" key="7">
    <source>
        <dbReference type="ARBA" id="ARBA00022989"/>
    </source>
</evidence>
<dbReference type="EMBL" id="FZOC01000012">
    <property type="protein sequence ID" value="SNS28311.1"/>
    <property type="molecule type" value="Genomic_DNA"/>
</dbReference>
<evidence type="ECO:0000256" key="9">
    <source>
        <dbReference type="ARBA" id="ARBA00039097"/>
    </source>
</evidence>
<evidence type="ECO:0000256" key="11">
    <source>
        <dbReference type="RuleBase" id="RU362081"/>
    </source>
</evidence>
<accession>A0A239D8Z4</accession>
<dbReference type="GO" id="GO:0046872">
    <property type="term" value="F:metal ion binding"/>
    <property type="evidence" value="ECO:0007669"/>
    <property type="project" value="UniProtKB-KW"/>
</dbReference>
<keyword evidence="7" id="KW-1133">Transmembrane helix</keyword>
<gene>
    <name evidence="13" type="ORF">SAMN04488503_0149</name>
</gene>
<dbReference type="PROSITE" id="PS00154">
    <property type="entry name" value="ATPASE_E1_E2"/>
    <property type="match status" value="1"/>
</dbReference>
<keyword evidence="11" id="KW-1003">Cell membrane</keyword>
<dbReference type="InterPro" id="IPR018303">
    <property type="entry name" value="ATPase_P-typ_P_site"/>
</dbReference>
<dbReference type="InterPro" id="IPR008250">
    <property type="entry name" value="ATPase_P-typ_transduc_dom_A_sf"/>
</dbReference>
<keyword evidence="14" id="KW-1185">Reference proteome</keyword>
<dbReference type="InterPro" id="IPR051014">
    <property type="entry name" value="Cation_Transport_ATPase_IB"/>
</dbReference>
<name>A0A239D8Z4_9BACT</name>
<dbReference type="NCBIfam" id="TIGR01494">
    <property type="entry name" value="ATPase_P-type"/>
    <property type="match status" value="1"/>
</dbReference>
<dbReference type="GO" id="GO:0016463">
    <property type="term" value="F:P-type zinc transporter activity"/>
    <property type="evidence" value="ECO:0007669"/>
    <property type="project" value="UniProtKB-EC"/>
</dbReference>
<keyword evidence="3" id="KW-0812">Transmembrane</keyword>
<protein>
    <recommendedName>
        <fullName evidence="9">P-type Zn(2+) transporter</fullName>
        <ecNumber evidence="9">7.2.2.12</ecNumber>
    </recommendedName>
</protein>
<keyword evidence="4 11" id="KW-0547">Nucleotide-binding</keyword>
<dbReference type="InterPro" id="IPR001757">
    <property type="entry name" value="P_typ_ATPase"/>
</dbReference>
<keyword evidence="11" id="KW-0479">Metal-binding</keyword>
<comment type="similarity">
    <text evidence="2 11">Belongs to the cation transport ATPase (P-type) (TC 3.A.3) family. Type IB subfamily.</text>
</comment>
<dbReference type="CDD" id="cd00371">
    <property type="entry name" value="HMA"/>
    <property type="match status" value="1"/>
</dbReference>
<dbReference type="OrthoDB" id="9763278at2"/>
<dbReference type="InterPro" id="IPR006121">
    <property type="entry name" value="HMA_dom"/>
</dbReference>
<dbReference type="Gene3D" id="2.70.150.10">
    <property type="entry name" value="Calcium-transporting ATPase, cytoplasmic transduction domain A"/>
    <property type="match status" value="1"/>
</dbReference>
<dbReference type="SUPFAM" id="SSF56784">
    <property type="entry name" value="HAD-like"/>
    <property type="match status" value="1"/>
</dbReference>
<proteinExistence type="inferred from homology"/>
<dbReference type="PANTHER" id="PTHR48085:SF5">
    <property type="entry name" value="CADMIUM_ZINC-TRANSPORTING ATPASE HMA4-RELATED"/>
    <property type="match status" value="1"/>
</dbReference>
<evidence type="ECO:0000256" key="3">
    <source>
        <dbReference type="ARBA" id="ARBA00022692"/>
    </source>
</evidence>
<comment type="subcellular location">
    <subcellularLocation>
        <location evidence="11">Cell membrane</location>
    </subcellularLocation>
    <subcellularLocation>
        <location evidence="1">Membrane</location>
        <topology evidence="1">Multi-pass membrane protein</topology>
    </subcellularLocation>
</comment>
<sequence>MSGYRTVASPAGRRRRVQVVHETPKRLRLRTSALSDPSLDTGFLEGMLEAVPGVVNARVNPAASCVTVRHDGGEAVRARVLAMVEDIPGEAFLPGHGRARPLALPTVVGQGLAAAATPFLPSSVAAPLGLALGLPTIAQGMGTLLSEGVKVEVLDAAAVGASLLRGDTFTASAIVAMLGLGNWLEQWTTQKSDQLLKDLLRPQVESVWVERDAHEERISFADLRIGDVIICGAGELIPVDGVVVDGEAAVNRSSITGESLPVHAELGTEVLSGSLVEDGRLKIAASTVGSETSMARTRRFLQNSLRSKSASQKHSDELADRLVPVTLALGLGLFVLTRDVRRASAVLTVDYSCALKLAAPVAVKSGMHAAGHRGVLLKGGQALDNLAAIDTLVFDKTGTLTRGDLRVTDVLPLDPALTGPELLALAAGAEEHYSHPVARAVVAEAKARGLALPPISQVDFIVAHGVSAFVDGDRVLVGSRHFLEDDEGVDCAAADTPGKLLRGEGKSLLCVARAGRLAGLIALRDEPRPEAAEALQKLRARGITRIVVLTGDHRETALAVLKGFDVDEIRWELKPEDKADIVRELQSQGRKLAFAGDGVNDAPALLTADVGVCMPGGADLARESAQVVLLEDNLLALVTARDIAARTRRVLTNSFRTAVGVNSAVMLLAAAGRLSPVTSAILHNACTLGILGYAALSGGSATGAKAHTGEPQPQA</sequence>
<dbReference type="SFLD" id="SFLDG00002">
    <property type="entry name" value="C1.7:_P-type_atpase_like"/>
    <property type="match status" value="1"/>
</dbReference>
<dbReference type="InterPro" id="IPR044492">
    <property type="entry name" value="P_typ_ATPase_HD_dom"/>
</dbReference>
<dbReference type="Pfam" id="PF00122">
    <property type="entry name" value="E1-E2_ATPase"/>
    <property type="match status" value="1"/>
</dbReference>
<dbReference type="GO" id="GO:0005524">
    <property type="term" value="F:ATP binding"/>
    <property type="evidence" value="ECO:0007669"/>
    <property type="project" value="UniProtKB-UniRule"/>
</dbReference>
<dbReference type="Gene3D" id="3.40.50.1000">
    <property type="entry name" value="HAD superfamily/HAD-like"/>
    <property type="match status" value="1"/>
</dbReference>
<dbReference type="PRINTS" id="PR00119">
    <property type="entry name" value="CATATPASE"/>
</dbReference>
<keyword evidence="8" id="KW-0472">Membrane</keyword>
<dbReference type="NCBIfam" id="TIGR01525">
    <property type="entry name" value="ATPase-IB_hvy"/>
    <property type="match status" value="1"/>
</dbReference>
<reference evidence="13 14" key="1">
    <citation type="submission" date="2017-06" db="EMBL/GenBank/DDBJ databases">
        <authorList>
            <person name="Kim H.J."/>
            <person name="Triplett B.A."/>
        </authorList>
    </citation>
    <scope>NUCLEOTIDE SEQUENCE [LARGE SCALE GENOMIC DNA]</scope>
    <source>
        <strain evidence="13 14">DSM 13116</strain>
    </source>
</reference>
<evidence type="ECO:0000259" key="12">
    <source>
        <dbReference type="Pfam" id="PF00122"/>
    </source>
</evidence>